<keyword evidence="9" id="KW-1185">Reference proteome</keyword>
<sequence length="530" mass="57627">MTELKQRQVGTITQPRLGPTGWARWAWRQLTSMRAALLLLLCLAVAAVPGSIWPQRNIDAARVADYLQRHPLAGPWMDRIGLFDVYASPWFAAIYILLLVSLIGCIGPRTMHYARAYRAAPPRPPRHLDRLEAHRRVQVPGTPQEVVHRTRTILGRRHYRTHAYDEHSISAESGHLGEAGNLLFHASLALIVIAVAAGHLFGWRGDAIVPEGQALTNTLSSYGTFSPGPWVDTERLAPFTVRVDSMRATFEEQASGAQFGAPRVFTATVTASDGPGDPTRRTKLEVNKPLSLPGAKAFLLGNGYAPVVTVRDGAGKVVYRDATPFLPQDNNYRSTGAIKVSGLPKDRQLGFTGLFLPTATIEARIGPTSLFPALKNPALVLTAYEGELYPGGRPQNVYTLATDAMTQLRQPSGDPVRIWLTPGSTVQLPGGRGSITLESVSRFAGLSVRHDPAKPFALIGAIGAMLGLTFSFTTRRRRVFVRVMPVVGGAETTPMTIVDFGALAKGGDPRLRAAVDRLISDLFGTERERS</sequence>
<evidence type="ECO:0000256" key="5">
    <source>
        <dbReference type="ARBA" id="ARBA00023136"/>
    </source>
</evidence>
<comment type="subcellular location">
    <subcellularLocation>
        <location evidence="1">Membrane</location>
        <topology evidence="1">Multi-pass membrane protein</topology>
    </subcellularLocation>
</comment>
<dbReference type="PANTHER" id="PTHR31566">
    <property type="entry name" value="CYTOCHROME C BIOGENESIS PROTEIN CCS1, CHLOROPLASTIC"/>
    <property type="match status" value="1"/>
</dbReference>
<dbReference type="PANTHER" id="PTHR31566:SF0">
    <property type="entry name" value="CYTOCHROME C BIOGENESIS PROTEIN CCS1, CHLOROPLASTIC"/>
    <property type="match status" value="1"/>
</dbReference>
<evidence type="ECO:0000259" key="7">
    <source>
        <dbReference type="Pfam" id="PF05140"/>
    </source>
</evidence>
<feature type="transmembrane region" description="Helical" evidence="6">
    <location>
        <begin position="87"/>
        <end position="108"/>
    </location>
</feature>
<dbReference type="GO" id="GO:0016020">
    <property type="term" value="C:membrane"/>
    <property type="evidence" value="ECO:0007669"/>
    <property type="project" value="UniProtKB-SubCell"/>
</dbReference>
<feature type="transmembrane region" description="Helical" evidence="6">
    <location>
        <begin position="182"/>
        <end position="203"/>
    </location>
</feature>
<dbReference type="EMBL" id="JABEPQ010000005">
    <property type="protein sequence ID" value="NNM47853.1"/>
    <property type="molecule type" value="Genomic_DNA"/>
</dbReference>
<comment type="caution">
    <text evidence="8">The sequence shown here is derived from an EMBL/GenBank/DDBJ whole genome shotgun (WGS) entry which is preliminary data.</text>
</comment>
<dbReference type="Pfam" id="PF05140">
    <property type="entry name" value="ResB"/>
    <property type="match status" value="1"/>
</dbReference>
<gene>
    <name evidence="8" type="ORF">HJG52_17850</name>
</gene>
<evidence type="ECO:0000256" key="4">
    <source>
        <dbReference type="ARBA" id="ARBA00022989"/>
    </source>
</evidence>
<feature type="transmembrane region" description="Helical" evidence="6">
    <location>
        <begin position="456"/>
        <end position="474"/>
    </location>
</feature>
<dbReference type="Proteomes" id="UP000588586">
    <property type="component" value="Unassembled WGS sequence"/>
</dbReference>
<accession>A0A849HMG0</accession>
<organism evidence="8 9">
    <name type="scientific">Knoellia koreensis</name>
    <dbReference type="NCBI Taxonomy" id="2730921"/>
    <lineage>
        <taxon>Bacteria</taxon>
        <taxon>Bacillati</taxon>
        <taxon>Actinomycetota</taxon>
        <taxon>Actinomycetes</taxon>
        <taxon>Micrococcales</taxon>
        <taxon>Intrasporangiaceae</taxon>
        <taxon>Knoellia</taxon>
    </lineage>
</organism>
<reference evidence="8 9" key="1">
    <citation type="submission" date="2020-04" db="EMBL/GenBank/DDBJ databases">
        <title>Knoellia sp. isolate from air conditioner.</title>
        <authorList>
            <person name="Chea S."/>
            <person name="Kim D.-U."/>
        </authorList>
    </citation>
    <scope>NUCLEOTIDE SEQUENCE [LARGE SCALE GENOMIC DNA]</scope>
    <source>
        <strain evidence="8 9">DB2414S</strain>
    </source>
</reference>
<dbReference type="AlphaFoldDB" id="A0A849HMG0"/>
<feature type="domain" description="ResB-like" evidence="7">
    <location>
        <begin position="33"/>
        <end position="509"/>
    </location>
</feature>
<dbReference type="InterPro" id="IPR007816">
    <property type="entry name" value="ResB-like_domain"/>
</dbReference>
<evidence type="ECO:0000256" key="6">
    <source>
        <dbReference type="SAM" id="Phobius"/>
    </source>
</evidence>
<evidence type="ECO:0000313" key="8">
    <source>
        <dbReference type="EMBL" id="NNM47853.1"/>
    </source>
</evidence>
<keyword evidence="3" id="KW-0201">Cytochrome c-type biogenesis</keyword>
<dbReference type="RefSeq" id="WP_171244981.1">
    <property type="nucleotide sequence ID" value="NZ_JABEPQ010000005.1"/>
</dbReference>
<dbReference type="GO" id="GO:0017004">
    <property type="term" value="P:cytochrome complex assembly"/>
    <property type="evidence" value="ECO:0007669"/>
    <property type="project" value="UniProtKB-KW"/>
</dbReference>
<feature type="transmembrane region" description="Helical" evidence="6">
    <location>
        <begin position="35"/>
        <end position="53"/>
    </location>
</feature>
<dbReference type="InterPro" id="IPR023494">
    <property type="entry name" value="Cyt_c_bgen_Ccs1/CcsB/ResB"/>
</dbReference>
<keyword evidence="5 6" id="KW-0472">Membrane</keyword>
<evidence type="ECO:0000256" key="1">
    <source>
        <dbReference type="ARBA" id="ARBA00004141"/>
    </source>
</evidence>
<keyword evidence="2 6" id="KW-0812">Transmembrane</keyword>
<evidence type="ECO:0000256" key="3">
    <source>
        <dbReference type="ARBA" id="ARBA00022748"/>
    </source>
</evidence>
<protein>
    <submittedName>
        <fullName evidence="8">Cytochrome c biogenesis protein ResB</fullName>
    </submittedName>
</protein>
<proteinExistence type="predicted"/>
<evidence type="ECO:0000256" key="2">
    <source>
        <dbReference type="ARBA" id="ARBA00022692"/>
    </source>
</evidence>
<keyword evidence="4 6" id="KW-1133">Transmembrane helix</keyword>
<evidence type="ECO:0000313" key="9">
    <source>
        <dbReference type="Proteomes" id="UP000588586"/>
    </source>
</evidence>
<name>A0A849HMG0_9MICO</name>